<dbReference type="Proteomes" id="UP001055167">
    <property type="component" value="Unassembled WGS sequence"/>
</dbReference>
<evidence type="ECO:0000313" key="2">
    <source>
        <dbReference type="Proteomes" id="UP001055167"/>
    </source>
</evidence>
<reference evidence="1" key="2">
    <citation type="submission" date="2021-08" db="EMBL/GenBank/DDBJ databases">
        <authorList>
            <person name="Tani A."/>
            <person name="Ola A."/>
            <person name="Ogura Y."/>
            <person name="Katsura K."/>
            <person name="Hayashi T."/>
        </authorList>
    </citation>
    <scope>NUCLEOTIDE SEQUENCE</scope>
    <source>
        <strain evidence="1">KCTC 52305</strain>
    </source>
</reference>
<proteinExistence type="predicted"/>
<evidence type="ECO:0000313" key="1">
    <source>
        <dbReference type="EMBL" id="GJD51553.1"/>
    </source>
</evidence>
<reference evidence="1" key="1">
    <citation type="journal article" date="2021" name="Front. Microbiol.">
        <title>Comprehensive Comparative Genomics and Phenotyping of Methylobacterium Species.</title>
        <authorList>
            <person name="Alessa O."/>
            <person name="Ogura Y."/>
            <person name="Fujitani Y."/>
            <person name="Takami H."/>
            <person name="Hayashi T."/>
            <person name="Sahin N."/>
            <person name="Tani A."/>
        </authorList>
    </citation>
    <scope>NUCLEOTIDE SEQUENCE</scope>
    <source>
        <strain evidence="1">KCTC 52305</strain>
    </source>
</reference>
<dbReference type="RefSeq" id="WP_128563482.1">
    <property type="nucleotide sequence ID" value="NZ_BPQH01000014.1"/>
</dbReference>
<keyword evidence="2" id="KW-1185">Reference proteome</keyword>
<protein>
    <submittedName>
        <fullName evidence="1">Uncharacterized protein</fullName>
    </submittedName>
</protein>
<sequence>MLRKAPGETDEGAALARLDAEIAVARERIARQLAAIELKERQGLATMDEKAVLRQMRVTLDLACAYHAIIALTRE</sequence>
<accession>A0ABQ4R1S3</accession>
<gene>
    <name evidence="1" type="ORF">OPKNFCMD_4308</name>
</gene>
<dbReference type="EMBL" id="BPQH01000014">
    <property type="protein sequence ID" value="GJD51553.1"/>
    <property type="molecule type" value="Genomic_DNA"/>
</dbReference>
<organism evidence="1 2">
    <name type="scientific">Methylobacterium crusticola</name>
    <dbReference type="NCBI Taxonomy" id="1697972"/>
    <lineage>
        <taxon>Bacteria</taxon>
        <taxon>Pseudomonadati</taxon>
        <taxon>Pseudomonadota</taxon>
        <taxon>Alphaproteobacteria</taxon>
        <taxon>Hyphomicrobiales</taxon>
        <taxon>Methylobacteriaceae</taxon>
        <taxon>Methylobacterium</taxon>
    </lineage>
</organism>
<comment type="caution">
    <text evidence="1">The sequence shown here is derived from an EMBL/GenBank/DDBJ whole genome shotgun (WGS) entry which is preliminary data.</text>
</comment>
<name>A0ABQ4R1S3_9HYPH</name>